<dbReference type="GO" id="GO:0005789">
    <property type="term" value="C:endoplasmic reticulum membrane"/>
    <property type="evidence" value="ECO:0007669"/>
    <property type="project" value="InterPro"/>
</dbReference>
<keyword evidence="2 5" id="KW-0812">Transmembrane</keyword>
<dbReference type="RefSeq" id="XP_018225865.1">
    <property type="nucleotide sequence ID" value="XM_018370575.1"/>
</dbReference>
<evidence type="ECO:0000256" key="2">
    <source>
        <dbReference type="ARBA" id="ARBA00022692"/>
    </source>
</evidence>
<keyword evidence="4 5" id="KW-0472">Membrane</keyword>
<evidence type="ECO:0000313" key="6">
    <source>
        <dbReference type="EMBL" id="KTW28156.1"/>
    </source>
</evidence>
<reference evidence="7" key="1">
    <citation type="journal article" date="2016" name="Nat. Commun.">
        <title>Genome analysis of three Pneumocystis species reveals adaptation mechanisms to life exclusively in mammalian hosts.</title>
        <authorList>
            <person name="Ma L."/>
            <person name="Chen Z."/>
            <person name="Huang D.W."/>
            <person name="Kutty G."/>
            <person name="Ishihara M."/>
            <person name="Wang H."/>
            <person name="Abouelleil A."/>
            <person name="Bishop L."/>
            <person name="Davey E."/>
            <person name="Deng R."/>
            <person name="Deng X."/>
            <person name="Fan L."/>
            <person name="Fantoni G."/>
            <person name="Fitzgerald M."/>
            <person name="Gogineni E."/>
            <person name="Goldberg J.M."/>
            <person name="Handley G."/>
            <person name="Hu X."/>
            <person name="Huber C."/>
            <person name="Jiao X."/>
            <person name="Jones K."/>
            <person name="Levin J.Z."/>
            <person name="Liu Y."/>
            <person name="Macdonald P."/>
            <person name="Melnikov A."/>
            <person name="Raley C."/>
            <person name="Sassi M."/>
            <person name="Sherman B.T."/>
            <person name="Song X."/>
            <person name="Sykes S."/>
            <person name="Tran B."/>
            <person name="Walsh L."/>
            <person name="Xia Y."/>
            <person name="Yang J."/>
            <person name="Young S."/>
            <person name="Zeng Q."/>
            <person name="Zheng X."/>
            <person name="Stephens R."/>
            <person name="Nusbaum C."/>
            <person name="Birren B.W."/>
            <person name="Azadi P."/>
            <person name="Lempicki R.A."/>
            <person name="Cuomo C.A."/>
            <person name="Kovacs J.A."/>
        </authorList>
    </citation>
    <scope>NUCLEOTIDE SEQUENCE [LARGE SCALE GENOMIC DNA]</scope>
    <source>
        <strain evidence="7">B80</strain>
    </source>
</reference>
<evidence type="ECO:0000256" key="5">
    <source>
        <dbReference type="SAM" id="Phobius"/>
    </source>
</evidence>
<keyword evidence="3 5" id="KW-1133">Transmembrane helix</keyword>
<name>A0A0W4ZIF5_PNEC8</name>
<protein>
    <recommendedName>
        <fullName evidence="8">Protein ORM1</fullName>
    </recommendedName>
</protein>
<dbReference type="VEuPathDB" id="FungiDB:T552_02015"/>
<evidence type="ECO:0000256" key="1">
    <source>
        <dbReference type="ARBA" id="ARBA00004141"/>
    </source>
</evidence>
<dbReference type="AlphaFoldDB" id="A0A0W4ZIF5"/>
<sequence>MSCSILDQIYRSDILVYDMCRRSSSIIHDVQASTADDSLDQGSQSNFNCDWVNFKGAWIIHIVVISYLKILYNAFPAVSQELSWTLTNLTYMLSSYIMFHWVKGVPFEFNSGAYDNLTMWEQMDNGAQYTPAKKYLTAVPIILFLLSTHYTHYDFWTFFINLWALLMVLVPKLPSTHRKRIFGINKFDLN</sequence>
<keyword evidence="7" id="KW-1185">Reference proteome</keyword>
<evidence type="ECO:0000256" key="4">
    <source>
        <dbReference type="ARBA" id="ARBA00023136"/>
    </source>
</evidence>
<feature type="transmembrane region" description="Helical" evidence="5">
    <location>
        <begin position="153"/>
        <end position="170"/>
    </location>
</feature>
<dbReference type="OrthoDB" id="1932233at2759"/>
<feature type="transmembrane region" description="Helical" evidence="5">
    <location>
        <begin position="56"/>
        <end position="75"/>
    </location>
</feature>
<dbReference type="GeneID" id="28936778"/>
<comment type="subcellular location">
    <subcellularLocation>
        <location evidence="1">Membrane</location>
        <topology evidence="1">Multi-pass membrane protein</topology>
    </subcellularLocation>
</comment>
<comment type="caution">
    <text evidence="6">The sequence shown here is derived from an EMBL/GenBank/DDBJ whole genome shotgun (WGS) entry which is preliminary data.</text>
</comment>
<dbReference type="InterPro" id="IPR007203">
    <property type="entry name" value="ORMDL"/>
</dbReference>
<evidence type="ECO:0008006" key="8">
    <source>
        <dbReference type="Google" id="ProtNLM"/>
    </source>
</evidence>
<accession>A0A0W4ZIF5</accession>
<dbReference type="Pfam" id="PF04061">
    <property type="entry name" value="ORMDL"/>
    <property type="match status" value="1"/>
</dbReference>
<dbReference type="EMBL" id="LFVZ01000008">
    <property type="protein sequence ID" value="KTW28156.1"/>
    <property type="molecule type" value="Genomic_DNA"/>
</dbReference>
<dbReference type="Proteomes" id="UP000054454">
    <property type="component" value="Unassembled WGS sequence"/>
</dbReference>
<proteinExistence type="predicted"/>
<dbReference type="PANTHER" id="PTHR12665">
    <property type="entry name" value="ORMDL PROTEINS"/>
    <property type="match status" value="1"/>
</dbReference>
<organism evidence="6 7">
    <name type="scientific">Pneumocystis carinii (strain B80)</name>
    <name type="common">Rat pneumocystis pneumonia agent</name>
    <name type="synonym">Pneumocystis carinii f. sp. carinii</name>
    <dbReference type="NCBI Taxonomy" id="1408658"/>
    <lineage>
        <taxon>Eukaryota</taxon>
        <taxon>Fungi</taxon>
        <taxon>Dikarya</taxon>
        <taxon>Ascomycota</taxon>
        <taxon>Taphrinomycotina</taxon>
        <taxon>Pneumocystomycetes</taxon>
        <taxon>Pneumocystaceae</taxon>
        <taxon>Pneumocystis</taxon>
    </lineage>
</organism>
<dbReference type="PIRSF" id="PIRSF018147">
    <property type="entry name" value="ORMDL"/>
    <property type="match status" value="1"/>
</dbReference>
<evidence type="ECO:0000313" key="7">
    <source>
        <dbReference type="Proteomes" id="UP000054454"/>
    </source>
</evidence>
<gene>
    <name evidence="6" type="ORF">T552_02015</name>
</gene>
<evidence type="ECO:0000256" key="3">
    <source>
        <dbReference type="ARBA" id="ARBA00022989"/>
    </source>
</evidence>